<accession>A0A484H9U0</accession>
<dbReference type="AlphaFoldDB" id="A0A484H9U0"/>
<name>A0A484H9U0_9ZZZZ</name>
<reference evidence="1" key="1">
    <citation type="submission" date="2018-10" db="EMBL/GenBank/DDBJ databases">
        <authorList>
            <person name="Gruber-Vodicka H."/>
            <person name="Jaeckle O."/>
        </authorList>
    </citation>
    <scope>NUCLEOTIDE SEQUENCE</scope>
</reference>
<proteinExistence type="predicted"/>
<organism evidence="1">
    <name type="scientific">invertebrate metagenome</name>
    <dbReference type="NCBI Taxonomy" id="1711999"/>
    <lineage>
        <taxon>unclassified sequences</taxon>
        <taxon>metagenomes</taxon>
        <taxon>organismal metagenomes</taxon>
    </lineage>
</organism>
<sequence length="55" mass="6214">MATFHFRTAAAAKRECRTAWDRRCIESSLRNRIAAEEAETVGACPYCLHLRSQAS</sequence>
<evidence type="ECO:0000313" key="1">
    <source>
        <dbReference type="EMBL" id="VBB69613.1"/>
    </source>
</evidence>
<protein>
    <submittedName>
        <fullName evidence="1">Uncharacterized protein</fullName>
    </submittedName>
</protein>
<gene>
    <name evidence="1" type="ORF">RIEGSTA812A_PEG_1086</name>
</gene>
<dbReference type="EMBL" id="LR026963">
    <property type="protein sequence ID" value="VBB69613.1"/>
    <property type="molecule type" value="Genomic_DNA"/>
</dbReference>